<evidence type="ECO:0000259" key="19">
    <source>
        <dbReference type="PROSITE" id="PS50067"/>
    </source>
</evidence>
<dbReference type="InterPro" id="IPR032405">
    <property type="entry name" value="Kinesin_assoc"/>
</dbReference>
<feature type="region of interest" description="Disordered" evidence="17">
    <location>
        <begin position="209"/>
        <end position="336"/>
    </location>
</feature>
<evidence type="ECO:0000256" key="14">
    <source>
        <dbReference type="ARBA" id="ARBA00073220"/>
    </source>
</evidence>
<dbReference type="InterPro" id="IPR000253">
    <property type="entry name" value="FHA_dom"/>
</dbReference>
<evidence type="ECO:0000313" key="21">
    <source>
        <dbReference type="Proteomes" id="UP000504628"/>
    </source>
</evidence>
<evidence type="ECO:0000256" key="8">
    <source>
        <dbReference type="ARBA" id="ARBA00022840"/>
    </source>
</evidence>
<feature type="region of interest" description="Disordered" evidence="17">
    <location>
        <begin position="1600"/>
        <end position="1619"/>
    </location>
</feature>
<dbReference type="SUPFAM" id="SSF52540">
    <property type="entry name" value="P-loop containing nucleoside triphosphate hydrolases"/>
    <property type="match status" value="1"/>
</dbReference>
<dbReference type="GeneID" id="114512258"/>
<sequence>MSAPAARSRNTGDAFGAPCSQKGSSANDPGLGSGQKLRAKSAVCERENEDPSPGSAGRRGDINCTYVISARKTPGDAALTPSPAGRLALQRRATRNRESSLLGTEAGESPEKVAETSLMLQRRAPTGSADRRTAARTAAGAPRETGAGATTTVSGDARSLAAPAAPSVEGTKDAEPLAGEKCKERLSALSGAEDSVTLQYLRHSTPVRSWSRTEAVRAGHLARKPAQSKWDTQVPGPGNSRHPSAGKDAAKTTSEFGSSETRTPAKRTAEPRLAPRGGAPRLKRPETSTPGSQVRPKPKASLLASKGEGSQERTLPPQEESGVRGTAAERGPLKAESSQVTVAVRVRPFSKRERDEAAAQVVFLDGEEIAVRHPDMRHVYSFVYDVSFWSFDERHPRYAGQAAVYGTLAAPLLARALEGYNACLFAYGQTGSGKSYTMMGFGEEPGIIPRFCEDLFAQVAKTPEVKYHFEMSFFEIYNEKIHDLLVCKGESGQTKQPLRVREHPVSGPYVEALAVNAVSSYSDVQGWLELGSKQRATAATGMNDKSSRSHAVLSLLLTRTQTECVDGEELEHRVTSRVNLVDLAGSERCGPAGTCGQQLREGVSINKSLLTLGKVVSALAEHGGRKGVFVPYRESVLTWLLKESLGGNSKTAMVATVSPAASSVEETLSTLRYARQARSIVNVARVNEDASAQLIRDLKAEIEKLKAAQRSHQNIDPERYRLCRQEITSLRMQLHRQERDMAEMQRAWKEKFEEAERRKHEEMKELQKAGIAFRMDTCAPSLVNLSADPQLSETLFYVIKEGTTTVGKGGPTSSPDIRLSGVLVAEDHCTIRHVGGAVSLVPVGEAKTYVNGRLVSEPTELHHGDRVVLGGDHYFRLNHPAEVQAGEGPAAANTSTRKVLEDFEFAKNELLAAQREQLEAEVREAQLRAKQELLRSAQIAQEVAARELAQQRAAYEHRIEALEAQLKEESQRKEMQEVSNREAAHRIEELERAKQRLEQEVHVGRKRLQVESLAAKQALEDHSVHHTRILEALEAEKQKLAEEVQVLQRGRSGRERTPAARPDWGALKLSLMLQEANAIGSRLRSRLEFSRHEPPDGGCGTEARVRVRNLRLGVSTVWSLEKFESKLAAMQELYENGCASQGEDLFCDPEDEWEADLAGVPVSSLSRRRSRSLVKNRRVSGYLRGVQAQSARKPPPSRAPGSTEEAGCADSGSLGPCLPGICRDVIGSSLAVLGQSQEDRTAADSLLRDLLEVYCGLVAVARAHADQDEDGQDDLFSSDCATQARAVGVACAFGRLVVLAMHWPSAAPPGPGAATLGDELRQEVRRLGSYLQVFLQGCCSDLSSVVEDAQQRVTRAVRQAAKCVGQLAALSGTDLHLPGDRGAPDAGLQEDLADAVRDGVGSGLSLLLGRGLEKAEALRRELLRPRPQSQVSRQRSACAAAFTGSLGHAFTEWKAQCSRAQAQGGRPGCEDLERMVACASEFLKLERGLEQTAEVVLSALRGPGGDADLLRTCVESVCSMARGVAEDMGAASVASCRDLESEAQSLLLCFEPEETPASLVPGEAPHRTGGAGQQPSWAGGPGSGGHRGVPKGVPKRIYELPTSAPRAPQGCLPSRTQWV</sequence>
<dbReference type="FunFam" id="2.60.200.20:FF:000020">
    <property type="entry name" value="Kinesin family member 14"/>
    <property type="match status" value="1"/>
</dbReference>
<reference evidence="20 22" key="1">
    <citation type="journal article" date="2020" name="Nature">
        <title>Six reference-quality genomes reveal evolution of bat adaptations.</title>
        <authorList>
            <person name="Jebb D."/>
            <person name="Huang Z."/>
            <person name="Pippel M."/>
            <person name="Hughes G.M."/>
            <person name="Lavrichenko K."/>
            <person name="Devanna P."/>
            <person name="Winkler S."/>
            <person name="Jermiin L.S."/>
            <person name="Skirmuntt E.C."/>
            <person name="Katzourakis A."/>
            <person name="Burkitt-Gray L."/>
            <person name="Ray D.A."/>
            <person name="Sullivan K.A.M."/>
            <person name="Roscito J.G."/>
            <person name="Kirilenko B.M."/>
            <person name="Davalos L.M."/>
            <person name="Corthals A.P."/>
            <person name="Power M.L."/>
            <person name="Jones G."/>
            <person name="Ransome R.D."/>
            <person name="Dechmann D.K.N."/>
            <person name="Locatelli A.G."/>
            <person name="Puechmaille S.J."/>
            <person name="Fedrigo O."/>
            <person name="Jarvis E.D."/>
            <person name="Hiller M."/>
            <person name="Vernes S.C."/>
            <person name="Myers E.W."/>
            <person name="Teeling E.C."/>
        </authorList>
    </citation>
    <scope>NUCLEOTIDE SEQUENCE [LARGE SCALE GENOMIC DNA]</scope>
    <source>
        <strain evidence="20">Bat1K_MPI-CBG_1</strain>
    </source>
</reference>
<feature type="region of interest" description="Disordered" evidence="17">
    <location>
        <begin position="1"/>
        <end position="179"/>
    </location>
</feature>
<evidence type="ECO:0000256" key="7">
    <source>
        <dbReference type="ARBA" id="ARBA00022741"/>
    </source>
</evidence>
<evidence type="ECO:0000313" key="20">
    <source>
        <dbReference type="EMBL" id="KAF6073364.1"/>
    </source>
</evidence>
<dbReference type="Pfam" id="PF16183">
    <property type="entry name" value="Kinesin_assoc"/>
    <property type="match status" value="1"/>
</dbReference>
<keyword evidence="11" id="KW-0206">Cytoskeleton</keyword>
<keyword evidence="21" id="KW-1185">Reference proteome</keyword>
<comment type="subunit">
    <text evidence="13">Directly interacts with PRC1 within a complex also containing KIF4A, KIF20A and KIF23; targets to the central spindle. Directly interacts with CIT depending on the activation state of the kinase (stronger interaction with the kinase-dead form); targets to the midbody. Interacts with ARRB2; the interaction is detected in the nucleus upon OR1D2 stimulation. Interacts with AKT1; the interaction is detected in the plasma membrane upon INS stimulation and promotes AKT1 phosphorylation. Interacts with SVIL; at midbody during cytokinesis. Interacts with RADIL (via PDZ domain); recruits RADIL to the microtubule network restricting RADIL from interaction with activated RAP1A.</text>
</comment>
<evidence type="ECO:0000313" key="23">
    <source>
        <dbReference type="RefSeq" id="XP_028386927.1"/>
    </source>
</evidence>
<dbReference type="Proteomes" id="UP000504628">
    <property type="component" value="Chromosome 15"/>
</dbReference>
<dbReference type="GO" id="GO:0005819">
    <property type="term" value="C:spindle"/>
    <property type="evidence" value="ECO:0007669"/>
    <property type="project" value="UniProtKB-SubCell"/>
</dbReference>
<keyword evidence="5" id="KW-0597">Phosphoprotein</keyword>
<dbReference type="GO" id="GO:0008017">
    <property type="term" value="F:microtubule binding"/>
    <property type="evidence" value="ECO:0007669"/>
    <property type="project" value="InterPro"/>
</dbReference>
<evidence type="ECO:0000256" key="1">
    <source>
        <dbReference type="ARBA" id="ARBA00004123"/>
    </source>
</evidence>
<dbReference type="InterPro" id="IPR001752">
    <property type="entry name" value="Kinesin_motor_dom"/>
</dbReference>
<comment type="subcellular location">
    <subcellularLocation>
        <location evidence="2">Cytoplasm</location>
        <location evidence="2">Cytoskeleton</location>
        <location evidence="2">Spindle</location>
    </subcellularLocation>
    <subcellularLocation>
        <location evidence="3">Midbody</location>
    </subcellularLocation>
    <subcellularLocation>
        <location evidence="1">Nucleus</location>
    </subcellularLocation>
</comment>
<keyword evidence="4" id="KW-0963">Cytoplasm</keyword>
<evidence type="ECO:0000256" key="11">
    <source>
        <dbReference type="ARBA" id="ARBA00023212"/>
    </source>
</evidence>
<dbReference type="Pfam" id="PF00498">
    <property type="entry name" value="FHA"/>
    <property type="match status" value="1"/>
</dbReference>
<dbReference type="FunFam" id="3.40.850.10:FF:000042">
    <property type="entry name" value="Kinesin family member 14"/>
    <property type="match status" value="1"/>
</dbReference>
<dbReference type="PROSITE" id="PS50006">
    <property type="entry name" value="FHA_DOMAIN"/>
    <property type="match status" value="1"/>
</dbReference>
<feature type="region of interest" description="Disordered" evidence="17">
    <location>
        <begin position="1184"/>
        <end position="1207"/>
    </location>
</feature>
<feature type="compositionally biased region" description="Basic and acidic residues" evidence="17">
    <location>
        <begin position="170"/>
        <end position="179"/>
    </location>
</feature>
<dbReference type="GO" id="GO:0005874">
    <property type="term" value="C:microtubule"/>
    <property type="evidence" value="ECO:0007669"/>
    <property type="project" value="UniProtKB-KW"/>
</dbReference>
<evidence type="ECO:0000256" key="12">
    <source>
        <dbReference type="ARBA" id="ARBA00023242"/>
    </source>
</evidence>
<dbReference type="GO" id="GO:0005524">
    <property type="term" value="F:ATP binding"/>
    <property type="evidence" value="ECO:0007669"/>
    <property type="project" value="UniProtKB-UniRule"/>
</dbReference>
<keyword evidence="6" id="KW-0493">Microtubule</keyword>
<dbReference type="PRINTS" id="PR00380">
    <property type="entry name" value="KINESINHEAVY"/>
</dbReference>
<feature type="domain" description="Kinesin motor" evidence="19">
    <location>
        <begin position="339"/>
        <end position="680"/>
    </location>
</feature>
<dbReference type="Proteomes" id="UP000664940">
    <property type="component" value="Unassembled WGS sequence"/>
</dbReference>
<dbReference type="InterPro" id="IPR056523">
    <property type="entry name" value="4HB_KIF14"/>
</dbReference>
<dbReference type="Pfam" id="PF00225">
    <property type="entry name" value="Kinesin"/>
    <property type="match status" value="1"/>
</dbReference>
<evidence type="ECO:0000256" key="2">
    <source>
        <dbReference type="ARBA" id="ARBA00004186"/>
    </source>
</evidence>
<feature type="compositionally biased region" description="Low complexity" evidence="17">
    <location>
        <begin position="135"/>
        <end position="152"/>
    </location>
</feature>
<feature type="domain" description="FHA" evidence="18">
    <location>
        <begin position="804"/>
        <end position="855"/>
    </location>
</feature>
<dbReference type="GO" id="GO:0003777">
    <property type="term" value="F:microtubule motor activity"/>
    <property type="evidence" value="ECO:0007669"/>
    <property type="project" value="InterPro"/>
</dbReference>
<protein>
    <recommendedName>
        <fullName evidence="14">Kinesin-like protein KIF14</fullName>
    </recommendedName>
</protein>
<feature type="region of interest" description="Disordered" evidence="17">
    <location>
        <begin position="1557"/>
        <end position="1594"/>
    </location>
</feature>
<dbReference type="Gene3D" id="3.40.850.10">
    <property type="entry name" value="Kinesin motor domain"/>
    <property type="match status" value="1"/>
</dbReference>
<keyword evidence="8 15" id="KW-0067">ATP-binding</keyword>
<gene>
    <name evidence="23" type="primary">KIF14</name>
    <name evidence="20" type="ORF">HJG60_007248</name>
</gene>
<evidence type="ECO:0000256" key="17">
    <source>
        <dbReference type="SAM" id="MobiDB-lite"/>
    </source>
</evidence>
<keyword evidence="9 16" id="KW-0175">Coiled coil</keyword>
<feature type="binding site" evidence="15">
    <location>
        <begin position="428"/>
        <end position="435"/>
    </location>
    <ligand>
        <name>ATP</name>
        <dbReference type="ChEBI" id="CHEBI:30616"/>
    </ligand>
</feature>
<dbReference type="CDD" id="cd22707">
    <property type="entry name" value="FHA_KIF14"/>
    <property type="match status" value="1"/>
</dbReference>
<dbReference type="CDD" id="cd01365">
    <property type="entry name" value="KISc_KIF1A_KIF1B"/>
    <property type="match status" value="1"/>
</dbReference>
<evidence type="ECO:0000256" key="10">
    <source>
        <dbReference type="ARBA" id="ARBA00023175"/>
    </source>
</evidence>
<dbReference type="InterPro" id="IPR027417">
    <property type="entry name" value="P-loop_NTPase"/>
</dbReference>
<evidence type="ECO:0000256" key="4">
    <source>
        <dbReference type="ARBA" id="ARBA00022490"/>
    </source>
</evidence>
<accession>A0A6J2N382</accession>
<feature type="coiled-coil region" evidence="16">
    <location>
        <begin position="688"/>
        <end position="769"/>
    </location>
</feature>
<evidence type="ECO:0000256" key="3">
    <source>
        <dbReference type="ARBA" id="ARBA00004214"/>
    </source>
</evidence>
<reference evidence="23" key="2">
    <citation type="submission" date="2025-04" db="UniProtKB">
        <authorList>
            <consortium name="RefSeq"/>
        </authorList>
    </citation>
    <scope>IDENTIFICATION</scope>
    <source>
        <tissue evidence="23">Muscle</tissue>
    </source>
</reference>
<evidence type="ECO:0000256" key="5">
    <source>
        <dbReference type="ARBA" id="ARBA00022553"/>
    </source>
</evidence>
<dbReference type="PANTHER" id="PTHR47117:SF7">
    <property type="entry name" value="KINESIN-LIKE PROTEIN KIF14"/>
    <property type="match status" value="1"/>
</dbReference>
<name>A0A6J2N382_9CHIR</name>
<evidence type="ECO:0000256" key="6">
    <source>
        <dbReference type="ARBA" id="ARBA00022701"/>
    </source>
</evidence>
<feature type="compositionally biased region" description="Polar residues" evidence="17">
    <location>
        <begin position="251"/>
        <end position="262"/>
    </location>
</feature>
<dbReference type="SMART" id="SM00240">
    <property type="entry name" value="FHA"/>
    <property type="match status" value="1"/>
</dbReference>
<dbReference type="InterPro" id="IPR019821">
    <property type="entry name" value="Kinesin_motor_CS"/>
</dbReference>
<dbReference type="PROSITE" id="PS50067">
    <property type="entry name" value="KINESIN_MOTOR_2"/>
    <property type="match status" value="1"/>
</dbReference>
<dbReference type="CTD" id="9928"/>
<evidence type="ECO:0000256" key="13">
    <source>
        <dbReference type="ARBA" id="ARBA00064520"/>
    </source>
</evidence>
<keyword evidence="12" id="KW-0539">Nucleus</keyword>
<dbReference type="InterPro" id="IPR036961">
    <property type="entry name" value="Kinesin_motor_dom_sf"/>
</dbReference>
<dbReference type="EMBL" id="JABVXQ010000016">
    <property type="protein sequence ID" value="KAF6073364.1"/>
    <property type="molecule type" value="Genomic_DNA"/>
</dbReference>
<comment type="similarity">
    <text evidence="15">Belongs to the TRAFAC class myosin-kinesin ATPase superfamily. Kinesin family.</text>
</comment>
<organism evidence="21 23">
    <name type="scientific">Phyllostomus discolor</name>
    <name type="common">pale spear-nosed bat</name>
    <dbReference type="NCBI Taxonomy" id="89673"/>
    <lineage>
        <taxon>Eukaryota</taxon>
        <taxon>Metazoa</taxon>
        <taxon>Chordata</taxon>
        <taxon>Craniata</taxon>
        <taxon>Vertebrata</taxon>
        <taxon>Euteleostomi</taxon>
        <taxon>Mammalia</taxon>
        <taxon>Eutheria</taxon>
        <taxon>Laurasiatheria</taxon>
        <taxon>Chiroptera</taxon>
        <taxon>Yangochiroptera</taxon>
        <taxon>Phyllostomidae</taxon>
        <taxon>Phyllostominae</taxon>
        <taxon>Phyllostomus</taxon>
    </lineage>
</organism>
<dbReference type="GO" id="GO:0030496">
    <property type="term" value="C:midbody"/>
    <property type="evidence" value="ECO:0007669"/>
    <property type="project" value="UniProtKB-SubCell"/>
</dbReference>
<evidence type="ECO:0000256" key="9">
    <source>
        <dbReference type="ARBA" id="ARBA00023054"/>
    </source>
</evidence>
<proteinExistence type="inferred from homology"/>
<keyword evidence="10 15" id="KW-0505">Motor protein</keyword>
<dbReference type="InterPro" id="IPR008984">
    <property type="entry name" value="SMAD_FHA_dom_sf"/>
</dbReference>
<keyword evidence="7 15" id="KW-0547">Nucleotide-binding</keyword>
<dbReference type="KEGG" id="pdic:114512258"/>
<evidence type="ECO:0000256" key="16">
    <source>
        <dbReference type="SAM" id="Coils"/>
    </source>
</evidence>
<dbReference type="RefSeq" id="XP_028386927.1">
    <property type="nucleotide sequence ID" value="XM_028531126.2"/>
</dbReference>
<dbReference type="GO" id="GO:0005634">
    <property type="term" value="C:nucleus"/>
    <property type="evidence" value="ECO:0007669"/>
    <property type="project" value="UniProtKB-SubCell"/>
</dbReference>
<dbReference type="SMART" id="SM00129">
    <property type="entry name" value="KISc"/>
    <property type="match status" value="1"/>
</dbReference>
<evidence type="ECO:0000259" key="18">
    <source>
        <dbReference type="PROSITE" id="PS50006"/>
    </source>
</evidence>
<evidence type="ECO:0000313" key="22">
    <source>
        <dbReference type="Proteomes" id="UP000664940"/>
    </source>
</evidence>
<dbReference type="Pfam" id="PF23313">
    <property type="entry name" value="4HB_KIF14"/>
    <property type="match status" value="1"/>
</dbReference>
<dbReference type="GO" id="GO:0007018">
    <property type="term" value="P:microtubule-based movement"/>
    <property type="evidence" value="ECO:0007669"/>
    <property type="project" value="InterPro"/>
</dbReference>
<dbReference type="PROSITE" id="PS00411">
    <property type="entry name" value="KINESIN_MOTOR_1"/>
    <property type="match status" value="1"/>
</dbReference>
<dbReference type="OrthoDB" id="3176171at2759"/>
<dbReference type="PANTHER" id="PTHR47117">
    <property type="entry name" value="STAR-RELATED LIPID TRANSFER PROTEIN 9"/>
    <property type="match status" value="1"/>
</dbReference>
<feature type="coiled-coil region" evidence="16">
    <location>
        <begin position="908"/>
        <end position="1050"/>
    </location>
</feature>
<evidence type="ECO:0000256" key="15">
    <source>
        <dbReference type="PROSITE-ProRule" id="PRU00283"/>
    </source>
</evidence>
<dbReference type="GO" id="GO:0043066">
    <property type="term" value="P:negative regulation of apoptotic process"/>
    <property type="evidence" value="ECO:0007669"/>
    <property type="project" value="UniProtKB-ARBA"/>
</dbReference>
<dbReference type="Gene3D" id="2.60.200.20">
    <property type="match status" value="1"/>
</dbReference>
<dbReference type="SUPFAM" id="SSF49879">
    <property type="entry name" value="SMAD/FHA domain"/>
    <property type="match status" value="1"/>
</dbReference>